<comment type="caution">
    <text evidence="3">The sequence shown here is derived from an EMBL/GenBank/DDBJ whole genome shotgun (WGS) entry which is preliminary data.</text>
</comment>
<proteinExistence type="predicted"/>
<organism evidence="3 4">
    <name type="scientific">Cryomyces minteri</name>
    <dbReference type="NCBI Taxonomy" id="331657"/>
    <lineage>
        <taxon>Eukaryota</taxon>
        <taxon>Fungi</taxon>
        <taxon>Dikarya</taxon>
        <taxon>Ascomycota</taxon>
        <taxon>Pezizomycotina</taxon>
        <taxon>Dothideomycetes</taxon>
        <taxon>Dothideomycetes incertae sedis</taxon>
        <taxon>Cryomyces</taxon>
    </lineage>
</organism>
<dbReference type="EMBL" id="NAJN01000945">
    <property type="protein sequence ID" value="TKA67129.1"/>
    <property type="molecule type" value="Genomic_DNA"/>
</dbReference>
<feature type="region of interest" description="Disordered" evidence="2">
    <location>
        <begin position="615"/>
        <end position="650"/>
    </location>
</feature>
<feature type="coiled-coil region" evidence="1">
    <location>
        <begin position="574"/>
        <end position="601"/>
    </location>
</feature>
<dbReference type="Proteomes" id="UP000308768">
    <property type="component" value="Unassembled WGS sequence"/>
</dbReference>
<evidence type="ECO:0000256" key="2">
    <source>
        <dbReference type="SAM" id="MobiDB-lite"/>
    </source>
</evidence>
<feature type="compositionally biased region" description="Low complexity" evidence="2">
    <location>
        <begin position="542"/>
        <end position="572"/>
    </location>
</feature>
<evidence type="ECO:0000256" key="1">
    <source>
        <dbReference type="SAM" id="Coils"/>
    </source>
</evidence>
<feature type="region of interest" description="Disordered" evidence="2">
    <location>
        <begin position="416"/>
        <end position="439"/>
    </location>
</feature>
<reference evidence="3 4" key="1">
    <citation type="submission" date="2017-03" db="EMBL/GenBank/DDBJ databases">
        <title>Genomes of endolithic fungi from Antarctica.</title>
        <authorList>
            <person name="Coleine C."/>
            <person name="Masonjones S."/>
            <person name="Stajich J.E."/>
        </authorList>
    </citation>
    <scope>NUCLEOTIDE SEQUENCE [LARGE SCALE GENOMIC DNA]</scope>
    <source>
        <strain evidence="3 4">CCFEE 5187</strain>
    </source>
</reference>
<feature type="region of interest" description="Disordered" evidence="2">
    <location>
        <begin position="528"/>
        <end position="573"/>
    </location>
</feature>
<keyword evidence="4" id="KW-1185">Reference proteome</keyword>
<feature type="compositionally biased region" description="Low complexity" evidence="2">
    <location>
        <begin position="626"/>
        <end position="641"/>
    </location>
</feature>
<evidence type="ECO:0000313" key="4">
    <source>
        <dbReference type="Proteomes" id="UP000308768"/>
    </source>
</evidence>
<gene>
    <name evidence="3" type="ORF">B0A49_09283</name>
</gene>
<protein>
    <submittedName>
        <fullName evidence="3">Uncharacterized protein</fullName>
    </submittedName>
</protein>
<feature type="region of interest" description="Disordered" evidence="2">
    <location>
        <begin position="280"/>
        <end position="335"/>
    </location>
</feature>
<sequence length="664" mass="71754">MQLAVDHRRSAVLRFKNHTPRTFEVVDRLSPLATIGYKVEPYHAAMGDSILRSVTVEHSSSSTSVENQSASTTLRNETTISHSCSSNSLDTSDKMMNCLPRMSPRQPQTVLPPAYRSYDMAYFLRNTGPPQERAFAVKAPKNLVSAHARQSVPSHKSALRFLKNGYLKPAQRSRKTITLKDDAYAQSDSAPSISPDILDSRVSVSFADELGSDTLDTWLSAFSTEHAEEDRTPANVYGQNRSTSGSTIRVVTCEEIKTLPPYKKDVTTMQPVDSRVDLTAAQPQESMRSRGEVDANAALTSNPITPPGPRDHCRSLSSNSPELPSRSPLRVKDGNRYMGPAIGKTMPAPLFASEDALRKPAVLIRKNREEKIRDRKLRDLQRDRQNIDEVVQRPVEITEASSCNLAKPVTLDVGRLRPPPLQIRTTTEDDKTGYTPVTGQTSLSPVMLVAEGAPVVRAKHVKKPAALTLGNARSTRPCAVAVRQPQTPSPPSSPTNTAPASSSNCQPIGTPTPTTAFSAICPPVAPPHQKLLPIPEPKSLGARVPVPQQQQRPPSSAQQRASISSSSYTSASKEARLEARLEALERENKLLEAALMAVLKTGGALNRCQCLGAGTTSMHLGGPPGGRSSTSGSGSDSRNGSVAESPSALELYMSTRKSSLRSVV</sequence>
<feature type="region of interest" description="Disordered" evidence="2">
    <location>
        <begin position="226"/>
        <end position="245"/>
    </location>
</feature>
<accession>A0A4V5NEG4</accession>
<feature type="region of interest" description="Disordered" evidence="2">
    <location>
        <begin position="476"/>
        <end position="511"/>
    </location>
</feature>
<feature type="compositionally biased region" description="Polar residues" evidence="2">
    <location>
        <begin position="73"/>
        <end position="87"/>
    </location>
</feature>
<feature type="region of interest" description="Disordered" evidence="2">
    <location>
        <begin position="59"/>
        <end position="87"/>
    </location>
</feature>
<dbReference type="AlphaFoldDB" id="A0A4V5NEG4"/>
<feature type="compositionally biased region" description="Low complexity" evidence="2">
    <location>
        <begin position="494"/>
        <end position="504"/>
    </location>
</feature>
<dbReference type="OrthoDB" id="3942014at2759"/>
<name>A0A4V5NEG4_9PEZI</name>
<keyword evidence="1" id="KW-0175">Coiled coil</keyword>
<evidence type="ECO:0000313" key="3">
    <source>
        <dbReference type="EMBL" id="TKA67129.1"/>
    </source>
</evidence>
<feature type="compositionally biased region" description="Low complexity" evidence="2">
    <location>
        <begin position="59"/>
        <end position="72"/>
    </location>
</feature>